<dbReference type="AlphaFoldDB" id="A0A5K8A780"/>
<comment type="function">
    <text evidence="6">Binds and transfers iron-sulfur (Fe-S) clusters to target apoproteins. Can hydrolyze ATP.</text>
</comment>
<keyword evidence="3 6" id="KW-0067">ATP-binding</keyword>
<dbReference type="InterPro" id="IPR027417">
    <property type="entry name" value="P-loop_NTPase"/>
</dbReference>
<gene>
    <name evidence="8" type="ORF">DSCOOX_15650</name>
</gene>
<reference evidence="8 9" key="1">
    <citation type="submission" date="2019-11" db="EMBL/GenBank/DDBJ databases">
        <title>Comparative genomics of hydrocarbon-degrading Desulfosarcina strains.</title>
        <authorList>
            <person name="Watanabe M."/>
            <person name="Kojima H."/>
            <person name="Fukui M."/>
        </authorList>
    </citation>
    <scope>NUCLEOTIDE SEQUENCE [LARGE SCALE GENOMIC DNA]</scope>
    <source>
        <strain evidence="9">oXyS1</strain>
    </source>
</reference>
<dbReference type="GO" id="GO:0140663">
    <property type="term" value="F:ATP-dependent FeS chaperone activity"/>
    <property type="evidence" value="ECO:0007669"/>
    <property type="project" value="InterPro"/>
</dbReference>
<dbReference type="PANTHER" id="PTHR23264:SF19">
    <property type="entry name" value="CYTOSOLIC FE-S CLUSTER ASSEMBLY FACTOR NUBP2"/>
    <property type="match status" value="1"/>
</dbReference>
<dbReference type="FunFam" id="3.40.50.300:FF:001119">
    <property type="entry name" value="Iron-sulfur cluster carrier protein"/>
    <property type="match status" value="1"/>
</dbReference>
<organism evidence="8 9">
    <name type="scientific">Desulfosarcina ovata subsp. ovata</name>
    <dbReference type="NCBI Taxonomy" id="2752305"/>
    <lineage>
        <taxon>Bacteria</taxon>
        <taxon>Pseudomonadati</taxon>
        <taxon>Thermodesulfobacteriota</taxon>
        <taxon>Desulfobacteria</taxon>
        <taxon>Desulfobacterales</taxon>
        <taxon>Desulfosarcinaceae</taxon>
        <taxon>Desulfosarcina</taxon>
    </lineage>
</organism>
<dbReference type="Gene3D" id="3.40.50.300">
    <property type="entry name" value="P-loop containing nucleotide triphosphate hydrolases"/>
    <property type="match status" value="1"/>
</dbReference>
<dbReference type="Pfam" id="PF10609">
    <property type="entry name" value="ParA"/>
    <property type="match status" value="1"/>
</dbReference>
<name>A0A5K8A780_9BACT</name>
<dbReference type="PROSITE" id="PS01215">
    <property type="entry name" value="MRP"/>
    <property type="match status" value="1"/>
</dbReference>
<dbReference type="EMBL" id="AP021879">
    <property type="protein sequence ID" value="BBO88385.1"/>
    <property type="molecule type" value="Genomic_DNA"/>
</dbReference>
<dbReference type="PANTHER" id="PTHR23264">
    <property type="entry name" value="NUCLEOTIDE-BINDING PROTEIN NBP35 YEAST -RELATED"/>
    <property type="match status" value="1"/>
</dbReference>
<evidence type="ECO:0000313" key="9">
    <source>
        <dbReference type="Proteomes" id="UP000422108"/>
    </source>
</evidence>
<dbReference type="InterPro" id="IPR000808">
    <property type="entry name" value="Mrp-like_CS"/>
</dbReference>
<evidence type="ECO:0000256" key="6">
    <source>
        <dbReference type="HAMAP-Rule" id="MF_02040"/>
    </source>
</evidence>
<comment type="similarity">
    <text evidence="6">Belongs to the Mrp/NBP35 ATP-binding proteins family.</text>
</comment>
<evidence type="ECO:0000313" key="8">
    <source>
        <dbReference type="EMBL" id="BBO88385.1"/>
    </source>
</evidence>
<dbReference type="HAMAP" id="MF_02040">
    <property type="entry name" value="Mrp_NBP35"/>
    <property type="match status" value="1"/>
</dbReference>
<keyword evidence="4 6" id="KW-0408">Iron</keyword>
<keyword evidence="1 6" id="KW-0479">Metal-binding</keyword>
<evidence type="ECO:0000256" key="5">
    <source>
        <dbReference type="ARBA" id="ARBA00023014"/>
    </source>
</evidence>
<evidence type="ECO:0000256" key="7">
    <source>
        <dbReference type="SAM" id="MobiDB-lite"/>
    </source>
</evidence>
<dbReference type="GO" id="GO:0005829">
    <property type="term" value="C:cytosol"/>
    <property type="evidence" value="ECO:0007669"/>
    <property type="project" value="TreeGrafter"/>
</dbReference>
<dbReference type="Proteomes" id="UP000422108">
    <property type="component" value="Chromosome"/>
</dbReference>
<dbReference type="GO" id="GO:0051536">
    <property type="term" value="F:iron-sulfur cluster binding"/>
    <property type="evidence" value="ECO:0007669"/>
    <property type="project" value="UniProtKB-UniRule"/>
</dbReference>
<dbReference type="InterPro" id="IPR019591">
    <property type="entry name" value="Mrp/NBP35_ATP-bd"/>
</dbReference>
<sequence>MHDHSDSNEGGGGGKSPQAPDPQDQNIENALSKIKHKLIVMSGKGGVGKSSFATNLAVALAAKGFSTGLMDVDLHGPSIAGMVGINGLLEVSQETQQVVPKKVNENLKVVSMQSLMKDPDQAVIWRGPAKTGIIRQFIGDVFWDALDFLIVDSPPGTGDEPLSVAQTITGAKALIVTTPQDVALADVRKSINFCRAVNLELVGLVENMGPFACPCCGKTVELFKSQGGRLTAEAMGVTFLGTLPFDPEVVKSCDQGAPIAAAGQSGPFVAALETVVQAVIGRL</sequence>
<keyword evidence="2 6" id="KW-0547">Nucleotide-binding</keyword>
<evidence type="ECO:0000256" key="2">
    <source>
        <dbReference type="ARBA" id="ARBA00022741"/>
    </source>
</evidence>
<keyword evidence="5 6" id="KW-0411">Iron-sulfur</keyword>
<accession>A0A5K8A780</accession>
<dbReference type="InterPro" id="IPR033756">
    <property type="entry name" value="YlxH/NBP35"/>
</dbReference>
<dbReference type="GO" id="GO:0016887">
    <property type="term" value="F:ATP hydrolysis activity"/>
    <property type="evidence" value="ECO:0007669"/>
    <property type="project" value="UniProtKB-UniRule"/>
</dbReference>
<keyword evidence="6" id="KW-0378">Hydrolase</keyword>
<evidence type="ECO:0000256" key="3">
    <source>
        <dbReference type="ARBA" id="ARBA00022840"/>
    </source>
</evidence>
<evidence type="ECO:0000256" key="4">
    <source>
        <dbReference type="ARBA" id="ARBA00023004"/>
    </source>
</evidence>
<feature type="binding site" evidence="6">
    <location>
        <begin position="43"/>
        <end position="50"/>
    </location>
    <ligand>
        <name>ATP</name>
        <dbReference type="ChEBI" id="CHEBI:30616"/>
    </ligand>
</feature>
<feature type="region of interest" description="Disordered" evidence="7">
    <location>
        <begin position="1"/>
        <end position="25"/>
    </location>
</feature>
<keyword evidence="9" id="KW-1185">Reference proteome</keyword>
<dbReference type="GO" id="GO:0005524">
    <property type="term" value="F:ATP binding"/>
    <property type="evidence" value="ECO:0007669"/>
    <property type="project" value="UniProtKB-UniRule"/>
</dbReference>
<dbReference type="RefSeq" id="WP_155309704.1">
    <property type="nucleotide sequence ID" value="NZ_AP021879.1"/>
</dbReference>
<dbReference type="CDD" id="cd02037">
    <property type="entry name" value="Mrp_NBP35"/>
    <property type="match status" value="1"/>
</dbReference>
<proteinExistence type="inferred from homology"/>
<dbReference type="GO" id="GO:0046872">
    <property type="term" value="F:metal ion binding"/>
    <property type="evidence" value="ECO:0007669"/>
    <property type="project" value="UniProtKB-KW"/>
</dbReference>
<protein>
    <recommendedName>
        <fullName evidence="6">Iron-sulfur cluster carrier protein</fullName>
    </recommendedName>
</protein>
<comment type="subunit">
    <text evidence="6">Homodimer.</text>
</comment>
<dbReference type="GO" id="GO:0016226">
    <property type="term" value="P:iron-sulfur cluster assembly"/>
    <property type="evidence" value="ECO:0007669"/>
    <property type="project" value="InterPro"/>
</dbReference>
<evidence type="ECO:0000256" key="1">
    <source>
        <dbReference type="ARBA" id="ARBA00022723"/>
    </source>
</evidence>
<dbReference type="SUPFAM" id="SSF52540">
    <property type="entry name" value="P-loop containing nucleoside triphosphate hydrolases"/>
    <property type="match status" value="1"/>
</dbReference>